<evidence type="ECO:0000256" key="6">
    <source>
        <dbReference type="ARBA" id="ARBA00023187"/>
    </source>
</evidence>
<name>A0A367XLU9_9ASCO</name>
<comment type="similarity">
    <text evidence="2">Belongs to the PRP31 family.</text>
</comment>
<dbReference type="Proteomes" id="UP000253472">
    <property type="component" value="Unassembled WGS sequence"/>
</dbReference>
<feature type="region of interest" description="Disordered" evidence="9">
    <location>
        <begin position="358"/>
        <end position="389"/>
    </location>
</feature>
<dbReference type="Pfam" id="PF01798">
    <property type="entry name" value="Nop"/>
    <property type="match status" value="1"/>
</dbReference>
<feature type="region of interest" description="Disordered" evidence="9">
    <location>
        <begin position="1"/>
        <end position="30"/>
    </location>
</feature>
<evidence type="ECO:0000313" key="12">
    <source>
        <dbReference type="Proteomes" id="UP000253472"/>
    </source>
</evidence>
<dbReference type="GO" id="GO:0003723">
    <property type="term" value="F:RNA binding"/>
    <property type="evidence" value="ECO:0007669"/>
    <property type="project" value="UniProtKB-KW"/>
</dbReference>
<evidence type="ECO:0000313" key="11">
    <source>
        <dbReference type="EMBL" id="RCK54409.1"/>
    </source>
</evidence>
<dbReference type="Pfam" id="PF09785">
    <property type="entry name" value="Prp31_C"/>
    <property type="match status" value="1"/>
</dbReference>
<dbReference type="SUPFAM" id="SSF89124">
    <property type="entry name" value="Nop domain"/>
    <property type="match status" value="1"/>
</dbReference>
<dbReference type="PANTHER" id="PTHR13904">
    <property type="entry name" value="PRE-MRNA SPLICING FACTOR PRP31"/>
    <property type="match status" value="1"/>
</dbReference>
<protein>
    <submittedName>
        <fullName evidence="11">U4/U6 small nuclear ribonucleoprotein Prp31</fullName>
    </submittedName>
</protein>
<evidence type="ECO:0000256" key="1">
    <source>
        <dbReference type="ARBA" id="ARBA00004123"/>
    </source>
</evidence>
<dbReference type="PROSITE" id="PS51358">
    <property type="entry name" value="NOP"/>
    <property type="match status" value="1"/>
</dbReference>
<dbReference type="InterPro" id="IPR019175">
    <property type="entry name" value="Prp31_C"/>
</dbReference>
<keyword evidence="12" id="KW-1185">Reference proteome</keyword>
<keyword evidence="3" id="KW-0507">mRNA processing</keyword>
<evidence type="ECO:0000256" key="2">
    <source>
        <dbReference type="ARBA" id="ARBA00005572"/>
    </source>
</evidence>
<dbReference type="InterPro" id="IPR027105">
    <property type="entry name" value="Prp31"/>
</dbReference>
<feature type="region of interest" description="Disordered" evidence="9">
    <location>
        <begin position="508"/>
        <end position="530"/>
    </location>
</feature>
<dbReference type="EMBL" id="QLNQ01000030">
    <property type="protein sequence ID" value="RCK54409.1"/>
    <property type="molecule type" value="Genomic_DNA"/>
</dbReference>
<keyword evidence="5" id="KW-0694">RNA-binding</keyword>
<dbReference type="GO" id="GO:0005687">
    <property type="term" value="C:U4 snRNP"/>
    <property type="evidence" value="ECO:0007669"/>
    <property type="project" value="TreeGrafter"/>
</dbReference>
<dbReference type="InterPro" id="IPR036070">
    <property type="entry name" value="Nop_dom_sf"/>
</dbReference>
<evidence type="ECO:0000256" key="8">
    <source>
        <dbReference type="ARBA" id="ARBA00023274"/>
    </source>
</evidence>
<keyword evidence="4" id="KW-0747">Spliceosome</keyword>
<evidence type="ECO:0000256" key="7">
    <source>
        <dbReference type="ARBA" id="ARBA00023242"/>
    </source>
</evidence>
<dbReference type="OrthoDB" id="4771285at2759"/>
<dbReference type="GO" id="GO:0071011">
    <property type="term" value="C:precatalytic spliceosome"/>
    <property type="evidence" value="ECO:0007669"/>
    <property type="project" value="TreeGrafter"/>
</dbReference>
<dbReference type="InterPro" id="IPR002687">
    <property type="entry name" value="Nop_dom"/>
</dbReference>
<dbReference type="STRING" id="5486.A0A367XLU9"/>
<sequence length="530" mass="59424">MTDFEAELLADLNSSDDGIEEEDVAPQENQDNDTLSFHEKLQHLIQSNATADSFQTILSQPDIETISNLTSLSRIHPLIPELKEKIFQYSNEEETDYLELLSSINDDVDQSEEYKFIILINELSTIINNEILVFYSLVKMQYKEVFPELESLIPNAIDFVRIINIIKQDLTNIKSYEQEMKSIVSNEKVLVIIMAGLQQVQNQVQLSEEEMNKIVSCLNLILELNDILQDLSQFISNKLSKFAPNVSAIVGPITTSQLLIATGSLKQLALTPSCNVASLGVRDLSTSTKTKSKNIQQTGYVYHSDLVKYLPPEIIRSVMRIISGKIILAARIDLSKSSPDGDLGRKYLEEIQGKIDKLLTPPEQTPDKALPAPTEQKSKKRGGRKVRKYKERFQMSELRKAQNKMEFGKQEDTIMDGFGEEIGLGMSGGGSSSGRIGQILVNTKTNAKMSKGMIKKLQSQQKQEEEKLKNPKTIFDEDLDSLILTKPKSATKLPASLTNPIKSKWLSGINKRKIGGEEDNGEVSKKPRLQ</sequence>
<dbReference type="PANTHER" id="PTHR13904:SF0">
    <property type="entry name" value="U4_U6 SMALL NUCLEAR RIBONUCLEOPROTEIN PRP31"/>
    <property type="match status" value="1"/>
</dbReference>
<dbReference type="InterPro" id="IPR042239">
    <property type="entry name" value="Nop_C"/>
</dbReference>
<evidence type="ECO:0000256" key="4">
    <source>
        <dbReference type="ARBA" id="ARBA00022728"/>
    </source>
</evidence>
<comment type="subcellular location">
    <subcellularLocation>
        <location evidence="1">Nucleus</location>
    </subcellularLocation>
</comment>
<comment type="caution">
    <text evidence="11">The sequence shown here is derived from an EMBL/GenBank/DDBJ whole genome shotgun (WGS) entry which is preliminary data.</text>
</comment>
<evidence type="ECO:0000256" key="5">
    <source>
        <dbReference type="ARBA" id="ARBA00022884"/>
    </source>
</evidence>
<evidence type="ECO:0000256" key="9">
    <source>
        <dbReference type="SAM" id="MobiDB-lite"/>
    </source>
</evidence>
<accession>A0A367XLU9</accession>
<dbReference type="Gene3D" id="1.10.246.90">
    <property type="entry name" value="Nop domain"/>
    <property type="match status" value="1"/>
</dbReference>
<dbReference type="GO" id="GO:0000244">
    <property type="term" value="P:spliceosomal tri-snRNP complex assembly"/>
    <property type="evidence" value="ECO:0007669"/>
    <property type="project" value="InterPro"/>
</dbReference>
<dbReference type="SMART" id="SM00931">
    <property type="entry name" value="NOSIC"/>
    <property type="match status" value="1"/>
</dbReference>
<gene>
    <name evidence="11" type="primary">prpf31_1</name>
    <name evidence="11" type="ORF">Cantr_04186</name>
</gene>
<evidence type="ECO:0000256" key="3">
    <source>
        <dbReference type="ARBA" id="ARBA00022664"/>
    </source>
</evidence>
<dbReference type="InterPro" id="IPR012976">
    <property type="entry name" value="NOSIC"/>
</dbReference>
<keyword evidence="7" id="KW-0539">Nucleus</keyword>
<dbReference type="GO" id="GO:0046540">
    <property type="term" value="C:U4/U6 x U5 tri-snRNP complex"/>
    <property type="evidence" value="ECO:0007669"/>
    <property type="project" value="InterPro"/>
</dbReference>
<feature type="domain" description="Nop" evidence="10">
    <location>
        <begin position="242"/>
        <end position="360"/>
    </location>
</feature>
<proteinExistence type="inferred from homology"/>
<keyword evidence="8 11" id="KW-0687">Ribonucleoprotein</keyword>
<dbReference type="Gene3D" id="1.10.287.4070">
    <property type="match status" value="1"/>
</dbReference>
<keyword evidence="6" id="KW-0508">mRNA splicing</keyword>
<evidence type="ECO:0000259" key="10">
    <source>
        <dbReference type="PROSITE" id="PS51358"/>
    </source>
</evidence>
<reference evidence="11 12" key="1">
    <citation type="submission" date="2018-06" db="EMBL/GenBank/DDBJ databases">
        <title>Whole genome sequencing of Candida tropicalis (genome annotated by CSBL at Korea University).</title>
        <authorList>
            <person name="Ahn J."/>
        </authorList>
    </citation>
    <scope>NUCLEOTIDE SEQUENCE [LARGE SCALE GENOMIC DNA]</scope>
    <source>
        <strain evidence="11 12">ATCC 20962</strain>
    </source>
</reference>
<feature type="compositionally biased region" description="Basic residues" evidence="9">
    <location>
        <begin position="378"/>
        <end position="389"/>
    </location>
</feature>
<dbReference type="AlphaFoldDB" id="A0A367XLU9"/>
<organism evidence="11 12">
    <name type="scientific">Candida viswanathii</name>
    <dbReference type="NCBI Taxonomy" id="5486"/>
    <lineage>
        <taxon>Eukaryota</taxon>
        <taxon>Fungi</taxon>
        <taxon>Dikarya</taxon>
        <taxon>Ascomycota</taxon>
        <taxon>Saccharomycotina</taxon>
        <taxon>Pichiomycetes</taxon>
        <taxon>Debaryomycetaceae</taxon>
        <taxon>Candida/Lodderomyces clade</taxon>
        <taxon>Candida</taxon>
    </lineage>
</organism>